<evidence type="ECO:0000259" key="9">
    <source>
        <dbReference type="PROSITE" id="PS51189"/>
    </source>
</evidence>
<dbReference type="GO" id="GO:0000077">
    <property type="term" value="P:DNA damage checkpoint signaling"/>
    <property type="evidence" value="ECO:0007669"/>
    <property type="project" value="TreeGrafter"/>
</dbReference>
<dbReference type="InterPro" id="IPR057564">
    <property type="entry name" value="HEAT_ATR"/>
</dbReference>
<sequence length="688" mass="76285">MNQPHTGSADVGEVKAAFADAALLQSQWQEAASSVSSVSLLGQYEKILRVQESDRVHYAFGRLYDKLFTTMTEKDAVARSSKTQQTHRRLQMATLQYYVVRHYSRAVIYGPRFLYRALPRLLTVWLDFGANVLGAGEARMVERFKTANRVVSNLAKRLPAYGFLAVFSQLVSRICHANEDVFAVLEGIVLRVLEQFPQQALWQLMGVQRSTYAARAERSSAVLAKARAAQHAEPAAQGRGRGMGELIQQATRLTDLLLALCNASPPARTTTTMHMARDFKALARAAPLDLVVPLQRCLVPVLPDTAGSATQALALDTKPGGDSMQTASQRAMMHQPFAATLPTISAFADEIVVMHSLQRPKKITVVGSDGRLYGFLCKPKDDLRKDARLMEFNSMINQLLGADAHTRRRGLRIQTYAVVPLNEECGLIEWVGPTTGIRHVLLRLYKQHGVTISTARVKAILDADGAAPEDRFVRELLPLFPPVLHAWFRQSFPDPPRWLASRTAFARSAAVMSMVGHVLGLGDRHCENILLDESSGAVVHVDFNCLFDKGMTLEKPEKVPFRLTHNMVDAMGATGYEGAFRRACELTLRLLRDHRDALMSVLESFLHDPLVEWSRRATRSASRAAKEPPSAQPNEQASRCLASISRKLQGVIQGMSPLSVEGQVDELITEATDPKRLFSMYIGWAAYM</sequence>
<dbReference type="PANTHER" id="PTHR11139">
    <property type="entry name" value="ATAXIA TELANGIECTASIA MUTATED ATM -RELATED"/>
    <property type="match status" value="1"/>
</dbReference>
<organism evidence="11 12">
    <name type="scientific">Coemansia guatemalensis</name>
    <dbReference type="NCBI Taxonomy" id="2761395"/>
    <lineage>
        <taxon>Eukaryota</taxon>
        <taxon>Fungi</taxon>
        <taxon>Fungi incertae sedis</taxon>
        <taxon>Zoopagomycota</taxon>
        <taxon>Kickxellomycotina</taxon>
        <taxon>Kickxellomycetes</taxon>
        <taxon>Kickxellales</taxon>
        <taxon>Kickxellaceae</taxon>
        <taxon>Coemansia</taxon>
    </lineage>
</organism>
<name>A0A9W8HR60_9FUNG</name>
<dbReference type="Pfam" id="PF00454">
    <property type="entry name" value="PI3_PI4_kinase"/>
    <property type="match status" value="1"/>
</dbReference>
<comment type="catalytic activity">
    <reaction evidence="6">
        <text>L-threonyl-[protein] + ATP = O-phospho-L-threonyl-[protein] + ADP + H(+)</text>
        <dbReference type="Rhea" id="RHEA:46608"/>
        <dbReference type="Rhea" id="RHEA-COMP:11060"/>
        <dbReference type="Rhea" id="RHEA-COMP:11605"/>
        <dbReference type="ChEBI" id="CHEBI:15378"/>
        <dbReference type="ChEBI" id="CHEBI:30013"/>
        <dbReference type="ChEBI" id="CHEBI:30616"/>
        <dbReference type="ChEBI" id="CHEBI:61977"/>
        <dbReference type="ChEBI" id="CHEBI:456216"/>
        <dbReference type="EC" id="2.7.11.1"/>
    </reaction>
</comment>
<dbReference type="Gene3D" id="1.10.1070.11">
    <property type="entry name" value="Phosphatidylinositol 3-/4-kinase, catalytic domain"/>
    <property type="match status" value="1"/>
</dbReference>
<dbReference type="InterPro" id="IPR011009">
    <property type="entry name" value="Kinase-like_dom_sf"/>
</dbReference>
<evidence type="ECO:0000256" key="5">
    <source>
        <dbReference type="ARBA" id="ARBA00022840"/>
    </source>
</evidence>
<keyword evidence="5" id="KW-0067">ATP-binding</keyword>
<protein>
    <recommendedName>
        <fullName evidence="1">non-specific serine/threonine protein kinase</fullName>
        <ecNumber evidence="1">2.7.11.1</ecNumber>
    </recommendedName>
</protein>
<evidence type="ECO:0000259" key="8">
    <source>
        <dbReference type="PROSITE" id="PS50290"/>
    </source>
</evidence>
<dbReference type="InterPro" id="IPR000403">
    <property type="entry name" value="PI3/4_kinase_cat_dom"/>
</dbReference>
<dbReference type="GO" id="GO:0005524">
    <property type="term" value="F:ATP binding"/>
    <property type="evidence" value="ECO:0007669"/>
    <property type="project" value="UniProtKB-KW"/>
</dbReference>
<dbReference type="PROSITE" id="PS50290">
    <property type="entry name" value="PI3_4_KINASE_3"/>
    <property type="match status" value="1"/>
</dbReference>
<keyword evidence="3" id="KW-0547">Nucleotide-binding</keyword>
<evidence type="ECO:0000256" key="6">
    <source>
        <dbReference type="ARBA" id="ARBA00047899"/>
    </source>
</evidence>
<dbReference type="GO" id="GO:0006281">
    <property type="term" value="P:DNA repair"/>
    <property type="evidence" value="ECO:0007669"/>
    <property type="project" value="TreeGrafter"/>
</dbReference>
<evidence type="ECO:0000313" key="12">
    <source>
        <dbReference type="Proteomes" id="UP001140094"/>
    </source>
</evidence>
<dbReference type="InterPro" id="IPR050517">
    <property type="entry name" value="DDR_Repair_Kinase"/>
</dbReference>
<evidence type="ECO:0000256" key="7">
    <source>
        <dbReference type="ARBA" id="ARBA00048679"/>
    </source>
</evidence>
<gene>
    <name evidence="11" type="ORF">H4R20_005572</name>
</gene>
<comment type="caution">
    <text evidence="11">The sequence shown here is derived from an EMBL/GenBank/DDBJ whole genome shotgun (WGS) entry which is preliminary data.</text>
</comment>
<proteinExistence type="predicted"/>
<dbReference type="SMART" id="SM01343">
    <property type="entry name" value="FATC"/>
    <property type="match status" value="1"/>
</dbReference>
<dbReference type="AlphaFoldDB" id="A0A9W8HR60"/>
<dbReference type="EC" id="2.7.11.1" evidence="1"/>
<accession>A0A9W8HR60</accession>
<dbReference type="Pfam" id="PF23593">
    <property type="entry name" value="HEAT_ATR"/>
    <property type="match status" value="1"/>
</dbReference>
<keyword evidence="2" id="KW-0808">Transferase</keyword>
<keyword evidence="12" id="KW-1185">Reference proteome</keyword>
<dbReference type="SMART" id="SM00146">
    <property type="entry name" value="PI3Kc"/>
    <property type="match status" value="1"/>
</dbReference>
<dbReference type="InterPro" id="IPR018936">
    <property type="entry name" value="PI3/4_kinase_CS"/>
</dbReference>
<dbReference type="OrthoDB" id="381190at2759"/>
<dbReference type="EMBL" id="JANBUO010001936">
    <property type="protein sequence ID" value="KAJ2796309.1"/>
    <property type="molecule type" value="Genomic_DNA"/>
</dbReference>
<dbReference type="Gene3D" id="3.30.1010.10">
    <property type="entry name" value="Phosphatidylinositol 3-kinase Catalytic Subunit, Chain A, domain 4"/>
    <property type="match status" value="1"/>
</dbReference>
<evidence type="ECO:0000256" key="3">
    <source>
        <dbReference type="ARBA" id="ARBA00022741"/>
    </source>
</evidence>
<dbReference type="GO" id="GO:0005694">
    <property type="term" value="C:chromosome"/>
    <property type="evidence" value="ECO:0007669"/>
    <property type="project" value="TreeGrafter"/>
</dbReference>
<dbReference type="InterPro" id="IPR014009">
    <property type="entry name" value="PIK_FAT"/>
</dbReference>
<dbReference type="Proteomes" id="UP001140094">
    <property type="component" value="Unassembled WGS sequence"/>
</dbReference>
<dbReference type="InterPro" id="IPR003152">
    <property type="entry name" value="FATC_dom"/>
</dbReference>
<dbReference type="PANTHER" id="PTHR11139:SF125">
    <property type="entry name" value="SERINE_THREONINE-PROTEIN KINASE MEC1"/>
    <property type="match status" value="1"/>
</dbReference>
<feature type="domain" description="FATC" evidence="10">
    <location>
        <begin position="656"/>
        <end position="688"/>
    </location>
</feature>
<dbReference type="GO" id="GO:0004674">
    <property type="term" value="F:protein serine/threonine kinase activity"/>
    <property type="evidence" value="ECO:0007669"/>
    <property type="project" value="UniProtKB-EC"/>
</dbReference>
<dbReference type="InterPro" id="IPR036940">
    <property type="entry name" value="PI3/4_kinase_cat_sf"/>
</dbReference>
<evidence type="ECO:0000256" key="4">
    <source>
        <dbReference type="ARBA" id="ARBA00022777"/>
    </source>
</evidence>
<feature type="domain" description="PI3K/PI4K catalytic" evidence="8">
    <location>
        <begin position="347"/>
        <end position="652"/>
    </location>
</feature>
<dbReference type="PROSITE" id="PS51190">
    <property type="entry name" value="FATC"/>
    <property type="match status" value="1"/>
</dbReference>
<evidence type="ECO:0000256" key="1">
    <source>
        <dbReference type="ARBA" id="ARBA00012513"/>
    </source>
</evidence>
<dbReference type="GO" id="GO:0000723">
    <property type="term" value="P:telomere maintenance"/>
    <property type="evidence" value="ECO:0007669"/>
    <property type="project" value="TreeGrafter"/>
</dbReference>
<evidence type="ECO:0000313" key="11">
    <source>
        <dbReference type="EMBL" id="KAJ2796309.1"/>
    </source>
</evidence>
<dbReference type="GO" id="GO:0005634">
    <property type="term" value="C:nucleus"/>
    <property type="evidence" value="ECO:0007669"/>
    <property type="project" value="TreeGrafter"/>
</dbReference>
<dbReference type="CDD" id="cd00892">
    <property type="entry name" value="PIKKc_ATR"/>
    <property type="match status" value="1"/>
</dbReference>
<dbReference type="SUPFAM" id="SSF56112">
    <property type="entry name" value="Protein kinase-like (PK-like)"/>
    <property type="match status" value="1"/>
</dbReference>
<dbReference type="PROSITE" id="PS51189">
    <property type="entry name" value="FAT"/>
    <property type="match status" value="1"/>
</dbReference>
<dbReference type="PROSITE" id="PS00916">
    <property type="entry name" value="PI3_4_KINASE_2"/>
    <property type="match status" value="1"/>
</dbReference>
<feature type="domain" description="FAT" evidence="9">
    <location>
        <begin position="1"/>
        <end position="210"/>
    </location>
</feature>
<keyword evidence="4" id="KW-0418">Kinase</keyword>
<evidence type="ECO:0000256" key="2">
    <source>
        <dbReference type="ARBA" id="ARBA00022679"/>
    </source>
</evidence>
<comment type="catalytic activity">
    <reaction evidence="7">
        <text>L-seryl-[protein] + ATP = O-phospho-L-seryl-[protein] + ADP + H(+)</text>
        <dbReference type="Rhea" id="RHEA:17989"/>
        <dbReference type="Rhea" id="RHEA-COMP:9863"/>
        <dbReference type="Rhea" id="RHEA-COMP:11604"/>
        <dbReference type="ChEBI" id="CHEBI:15378"/>
        <dbReference type="ChEBI" id="CHEBI:29999"/>
        <dbReference type="ChEBI" id="CHEBI:30616"/>
        <dbReference type="ChEBI" id="CHEBI:83421"/>
        <dbReference type="ChEBI" id="CHEBI:456216"/>
        <dbReference type="EC" id="2.7.11.1"/>
    </reaction>
</comment>
<dbReference type="Pfam" id="PF02260">
    <property type="entry name" value="FATC"/>
    <property type="match status" value="1"/>
</dbReference>
<reference evidence="11" key="1">
    <citation type="submission" date="2022-07" db="EMBL/GenBank/DDBJ databases">
        <title>Phylogenomic reconstructions and comparative analyses of Kickxellomycotina fungi.</title>
        <authorList>
            <person name="Reynolds N.K."/>
            <person name="Stajich J.E."/>
            <person name="Barry K."/>
            <person name="Grigoriev I.V."/>
            <person name="Crous P."/>
            <person name="Smith M.E."/>
        </authorList>
    </citation>
    <scope>NUCLEOTIDE SEQUENCE</scope>
    <source>
        <strain evidence="11">NRRL 1565</strain>
    </source>
</reference>
<evidence type="ECO:0000259" key="10">
    <source>
        <dbReference type="PROSITE" id="PS51190"/>
    </source>
</evidence>